<dbReference type="PROSITE" id="PS00139">
    <property type="entry name" value="THIOL_PROTEASE_CYS"/>
    <property type="match status" value="1"/>
</dbReference>
<dbReference type="InterPro" id="IPR039417">
    <property type="entry name" value="Peptidase_C1A_papain-like"/>
</dbReference>
<feature type="domain" description="Major facilitator superfamily (MFS) profile" evidence="4">
    <location>
        <begin position="597"/>
        <end position="780"/>
    </location>
</feature>
<feature type="transmembrane region" description="Helical" evidence="2">
    <location>
        <begin position="600"/>
        <end position="623"/>
    </location>
</feature>
<evidence type="ECO:0000256" key="3">
    <source>
        <dbReference type="SAM" id="SignalP"/>
    </source>
</evidence>
<dbReference type="InterPro" id="IPR000668">
    <property type="entry name" value="Peptidase_C1A_C"/>
</dbReference>
<evidence type="ECO:0000313" key="5">
    <source>
        <dbReference type="EMBL" id="CAH0473563.1"/>
    </source>
</evidence>
<keyword evidence="2" id="KW-1133">Transmembrane helix</keyword>
<feature type="chain" id="PRO_5043650511" description="Major facilitator superfamily (MFS) profile domain-containing protein" evidence="3">
    <location>
        <begin position="19"/>
        <end position="780"/>
    </location>
</feature>
<dbReference type="InterPro" id="IPR038765">
    <property type="entry name" value="Papain-like_cys_pep_sf"/>
</dbReference>
<dbReference type="Pfam" id="PF00112">
    <property type="entry name" value="Peptidase_C1"/>
    <property type="match status" value="1"/>
</dbReference>
<dbReference type="Proteomes" id="UP001160483">
    <property type="component" value="Unassembled WGS sequence"/>
</dbReference>
<dbReference type="GO" id="GO:0016020">
    <property type="term" value="C:membrane"/>
    <property type="evidence" value="ECO:0007669"/>
    <property type="project" value="UniProtKB-SubCell"/>
</dbReference>
<dbReference type="GO" id="GO:0006508">
    <property type="term" value="P:proteolysis"/>
    <property type="evidence" value="ECO:0007669"/>
    <property type="project" value="InterPro"/>
</dbReference>
<feature type="signal peptide" evidence="3">
    <location>
        <begin position="1"/>
        <end position="18"/>
    </location>
</feature>
<dbReference type="Pfam" id="PF07690">
    <property type="entry name" value="MFS_1"/>
    <property type="match status" value="2"/>
</dbReference>
<sequence>MKISLLLALGAFVANTDAAVPVIPTNRMAQFLQEKSSLKSGLTMWKQSDAGQYATKHGFVPAPTLRDVHAAEDEELRRFFLAKLLIEEAEATNPEAVFSIDTPFTLMTEGEFTKFVGESYQRDSGLLAGTPSTVEVFSNATTLLSIEKDWTTSGCVVGVKNQGQCGSCWAFAAVASLESAVCLAGQPLTSLSEQHVVDCDKASYACQGGFPGDALSFIQRAGGVCTEKAYPYVSGDTGDRDTCQTSSCTPKGVTIRNVVTVPKSENGLLQALSGRPVAVGVAAGNPTWKQDKITHNVWTAYVFTLFFWSARSILFQQVVAGYVFVLTSSNKPVGIVKGIQGISQLLFSLPAGLFADRIRRDTILKLSGAIGIVGAIITFVSVKTTSINGLYVAFGLWGLFAAFQSPAMEALFADSIPPGKRSFPFMIKYNISNLAQMLGPVLSIFLFKFYGDKWQLPELKPVLEFGCVLAIIGSLILFQFNDDRAKDYMLDKSKEDKENEELLEKMVISSPLRTPKLVGNCNEIDMVYDYSEEDDIIVDVTSPPTVTENTALLLLKGKTAEELDLERQQRLQDVDDDEEGYMTHLDAKCLCFSTKHVPYLLFLSDFIVSNGAGMTINFFPLFFKEEYGLTPIHVCVLFVSQPFIVMILSFLSQRLSKSCGRMPIIAFTRALSVACLFSMAYAQPMALQIVLFLMRGGLMRCSQPLRRSILMDYVPKNIRARWNALEGLSVFSWSGSAVLGGFLIDAYGYRICFIITSLVYCVGLGLEMFLLPLTKRAIER</sequence>
<dbReference type="SUPFAM" id="SSF103473">
    <property type="entry name" value="MFS general substrate transporter"/>
    <property type="match status" value="1"/>
</dbReference>
<evidence type="ECO:0000256" key="2">
    <source>
        <dbReference type="SAM" id="Phobius"/>
    </source>
</evidence>
<comment type="subcellular location">
    <subcellularLocation>
        <location evidence="1">Membrane</location>
        <topology evidence="1">Multi-pass membrane protein</topology>
    </subcellularLocation>
</comment>
<keyword evidence="2" id="KW-0812">Transmembrane</keyword>
<protein>
    <recommendedName>
        <fullName evidence="4">Major facilitator superfamily (MFS) profile domain-containing protein</fullName>
    </recommendedName>
</protein>
<dbReference type="SMART" id="SM00645">
    <property type="entry name" value="Pept_C1"/>
    <property type="match status" value="1"/>
</dbReference>
<reference evidence="5" key="1">
    <citation type="submission" date="2021-11" db="EMBL/GenBank/DDBJ databases">
        <authorList>
            <person name="Islam A."/>
            <person name="Islam S."/>
            <person name="Flora M.S."/>
            <person name="Rahman M."/>
            <person name="Ziaur R.M."/>
            <person name="Epstein J.H."/>
            <person name="Hassan M."/>
            <person name="Klassen M."/>
            <person name="Woodard K."/>
            <person name="Webb A."/>
            <person name="Webby R.J."/>
            <person name="El Zowalaty M.E."/>
        </authorList>
    </citation>
    <scope>NUCLEOTIDE SEQUENCE</scope>
    <source>
        <strain evidence="5">Pbs3</strain>
    </source>
</reference>
<dbReference type="InterPro" id="IPR036259">
    <property type="entry name" value="MFS_trans_sf"/>
</dbReference>
<feature type="transmembrane region" description="Helical" evidence="2">
    <location>
        <begin position="722"/>
        <end position="742"/>
    </location>
</feature>
<keyword evidence="2" id="KW-0472">Membrane</keyword>
<evidence type="ECO:0000313" key="6">
    <source>
        <dbReference type="Proteomes" id="UP001160483"/>
    </source>
</evidence>
<name>A0AAU9KXL1_9STRA</name>
<feature type="transmembrane region" description="Helical" evidence="2">
    <location>
        <begin position="388"/>
        <end position="412"/>
    </location>
</feature>
<accession>A0AAU9KXL1</accession>
<dbReference type="PANTHER" id="PTHR23525:SF1">
    <property type="entry name" value="NODULIN-LIKE DOMAIN-CONTAINING PROTEIN"/>
    <property type="match status" value="1"/>
</dbReference>
<dbReference type="PROSITE" id="PS50850">
    <property type="entry name" value="MFS"/>
    <property type="match status" value="1"/>
</dbReference>
<dbReference type="GO" id="GO:0022857">
    <property type="term" value="F:transmembrane transporter activity"/>
    <property type="evidence" value="ECO:0007669"/>
    <property type="project" value="InterPro"/>
</dbReference>
<organism evidence="5 6">
    <name type="scientific">Peronospora belbahrii</name>
    <dbReference type="NCBI Taxonomy" id="622444"/>
    <lineage>
        <taxon>Eukaryota</taxon>
        <taxon>Sar</taxon>
        <taxon>Stramenopiles</taxon>
        <taxon>Oomycota</taxon>
        <taxon>Peronosporomycetes</taxon>
        <taxon>Peronosporales</taxon>
        <taxon>Peronosporaceae</taxon>
        <taxon>Peronospora</taxon>
    </lineage>
</organism>
<comment type="caution">
    <text evidence="5">The sequence shown here is derived from an EMBL/GenBank/DDBJ whole genome shotgun (WGS) entry which is preliminary data.</text>
</comment>
<dbReference type="InterPro" id="IPR020846">
    <property type="entry name" value="MFS_dom"/>
</dbReference>
<gene>
    <name evidence="5" type="ORF">PBS003_LOCUS447</name>
</gene>
<dbReference type="EMBL" id="CAKKTJ010000086">
    <property type="protein sequence ID" value="CAH0473563.1"/>
    <property type="molecule type" value="Genomic_DNA"/>
</dbReference>
<keyword evidence="3" id="KW-0732">Signal</keyword>
<dbReference type="InterPro" id="IPR011701">
    <property type="entry name" value="MFS"/>
</dbReference>
<feature type="transmembrane region" description="Helical" evidence="2">
    <location>
        <begin position="363"/>
        <end position="382"/>
    </location>
</feature>
<dbReference type="Gene3D" id="1.20.1250.20">
    <property type="entry name" value="MFS general substrate transporter like domains"/>
    <property type="match status" value="2"/>
</dbReference>
<dbReference type="Gene3D" id="3.90.70.10">
    <property type="entry name" value="Cysteine proteinases"/>
    <property type="match status" value="1"/>
</dbReference>
<dbReference type="CDD" id="cd02248">
    <property type="entry name" value="Peptidase_C1A"/>
    <property type="match status" value="1"/>
</dbReference>
<evidence type="ECO:0000256" key="1">
    <source>
        <dbReference type="ARBA" id="ARBA00004141"/>
    </source>
</evidence>
<feature type="transmembrane region" description="Helical" evidence="2">
    <location>
        <begin position="629"/>
        <end position="651"/>
    </location>
</feature>
<feature type="transmembrane region" description="Helical" evidence="2">
    <location>
        <begin position="462"/>
        <end position="480"/>
    </location>
</feature>
<dbReference type="InterPro" id="IPR000169">
    <property type="entry name" value="Pept_cys_AS"/>
</dbReference>
<evidence type="ECO:0000259" key="4">
    <source>
        <dbReference type="PROSITE" id="PS50850"/>
    </source>
</evidence>
<proteinExistence type="predicted"/>
<dbReference type="SUPFAM" id="SSF54001">
    <property type="entry name" value="Cysteine proteinases"/>
    <property type="match status" value="1"/>
</dbReference>
<feature type="transmembrane region" description="Helical" evidence="2">
    <location>
        <begin position="433"/>
        <end position="450"/>
    </location>
</feature>
<dbReference type="GO" id="GO:0008234">
    <property type="term" value="F:cysteine-type peptidase activity"/>
    <property type="evidence" value="ECO:0007669"/>
    <property type="project" value="InterPro"/>
</dbReference>
<feature type="transmembrane region" description="Helical" evidence="2">
    <location>
        <begin position="748"/>
        <end position="771"/>
    </location>
</feature>
<dbReference type="PANTHER" id="PTHR23525">
    <property type="entry name" value="TRANSPORTER, PUTATIVE-RELATED"/>
    <property type="match status" value="1"/>
</dbReference>
<dbReference type="AlphaFoldDB" id="A0AAU9KXL1"/>
<feature type="transmembrane region" description="Helical" evidence="2">
    <location>
        <begin position="298"/>
        <end position="325"/>
    </location>
</feature>